<feature type="coiled-coil region" evidence="1">
    <location>
        <begin position="59"/>
        <end position="86"/>
    </location>
</feature>
<dbReference type="EMBL" id="AUPC02000462">
    <property type="protein sequence ID" value="POG59253.1"/>
    <property type="molecule type" value="Genomic_DNA"/>
</dbReference>
<keyword evidence="1" id="KW-0175">Coiled coil</keyword>
<proteinExistence type="predicted"/>
<reference evidence="2 3" key="1">
    <citation type="journal article" date="2013" name="Proc. Natl. Acad. Sci. U.S.A.">
        <title>Genome of an arbuscular mycorrhizal fungus provides insight into the oldest plant symbiosis.</title>
        <authorList>
            <person name="Tisserant E."/>
            <person name="Malbreil M."/>
            <person name="Kuo A."/>
            <person name="Kohler A."/>
            <person name="Symeonidi A."/>
            <person name="Balestrini R."/>
            <person name="Charron P."/>
            <person name="Duensing N."/>
            <person name="Frei Dit Frey N."/>
            <person name="Gianinazzi-Pearson V."/>
            <person name="Gilbert L.B."/>
            <person name="Handa Y."/>
            <person name="Herr J.R."/>
            <person name="Hijri M."/>
            <person name="Koul R."/>
            <person name="Kawaguchi M."/>
            <person name="Krajinski F."/>
            <person name="Lammers P.J."/>
            <person name="Masclaux F.G."/>
            <person name="Murat C."/>
            <person name="Morin E."/>
            <person name="Ndikumana S."/>
            <person name="Pagni M."/>
            <person name="Petitpierre D."/>
            <person name="Requena N."/>
            <person name="Rosikiewicz P."/>
            <person name="Riley R."/>
            <person name="Saito K."/>
            <person name="San Clemente H."/>
            <person name="Shapiro H."/>
            <person name="van Tuinen D."/>
            <person name="Becard G."/>
            <person name="Bonfante P."/>
            <person name="Paszkowski U."/>
            <person name="Shachar-Hill Y.Y."/>
            <person name="Tuskan G.A."/>
            <person name="Young P.W."/>
            <person name="Sanders I.R."/>
            <person name="Henrissat B."/>
            <person name="Rensing S.A."/>
            <person name="Grigoriev I.V."/>
            <person name="Corradi N."/>
            <person name="Roux C."/>
            <person name="Martin F."/>
        </authorList>
    </citation>
    <scope>NUCLEOTIDE SEQUENCE [LARGE SCALE GENOMIC DNA]</scope>
    <source>
        <strain evidence="2 3">DAOM 197198</strain>
    </source>
</reference>
<protein>
    <submittedName>
        <fullName evidence="2">Uncharacterized protein</fullName>
    </submittedName>
</protein>
<keyword evidence="3" id="KW-1185">Reference proteome</keyword>
<organism evidence="2 3">
    <name type="scientific">Rhizophagus irregularis (strain DAOM 181602 / DAOM 197198 / MUCL 43194)</name>
    <name type="common">Arbuscular mycorrhizal fungus</name>
    <name type="synonym">Glomus intraradices</name>
    <dbReference type="NCBI Taxonomy" id="747089"/>
    <lineage>
        <taxon>Eukaryota</taxon>
        <taxon>Fungi</taxon>
        <taxon>Fungi incertae sedis</taxon>
        <taxon>Mucoromycota</taxon>
        <taxon>Glomeromycotina</taxon>
        <taxon>Glomeromycetes</taxon>
        <taxon>Glomerales</taxon>
        <taxon>Glomeraceae</taxon>
        <taxon>Rhizophagus</taxon>
    </lineage>
</organism>
<dbReference type="AlphaFoldDB" id="A0A2P4P1I7"/>
<sequence>MGFYTKRKSTQFLNKIRGYMWIYVETCPHDSMCRIPPVKKNITKTDLVGGQFRARELTIDEADRLREQQEIELEQHRLRKKESSVKKLWKQN</sequence>
<evidence type="ECO:0000313" key="2">
    <source>
        <dbReference type="EMBL" id="POG59253.1"/>
    </source>
</evidence>
<dbReference type="VEuPathDB" id="FungiDB:RhiirFUN_006468"/>
<evidence type="ECO:0000313" key="3">
    <source>
        <dbReference type="Proteomes" id="UP000018888"/>
    </source>
</evidence>
<dbReference type="SMR" id="A0A2P4P1I7"/>
<reference evidence="2 3" key="2">
    <citation type="journal article" date="2018" name="New Phytol.">
        <title>High intraspecific genome diversity in the model arbuscular mycorrhizal symbiont Rhizophagus irregularis.</title>
        <authorList>
            <person name="Chen E.C.H."/>
            <person name="Morin E."/>
            <person name="Beaudet D."/>
            <person name="Noel J."/>
            <person name="Yildirir G."/>
            <person name="Ndikumana S."/>
            <person name="Charron P."/>
            <person name="St-Onge C."/>
            <person name="Giorgi J."/>
            <person name="Kruger M."/>
            <person name="Marton T."/>
            <person name="Ropars J."/>
            <person name="Grigoriev I.V."/>
            <person name="Hainaut M."/>
            <person name="Henrissat B."/>
            <person name="Roux C."/>
            <person name="Martin F."/>
            <person name="Corradi N."/>
        </authorList>
    </citation>
    <scope>NUCLEOTIDE SEQUENCE [LARGE SCALE GENOMIC DNA]</scope>
    <source>
        <strain evidence="2 3">DAOM 197198</strain>
    </source>
</reference>
<name>A0A2P4P1I7_RHIID</name>
<gene>
    <name evidence="2" type="ORF">GLOIN_2v1789354</name>
</gene>
<accession>A0A2P4P1I7</accession>
<dbReference type="Proteomes" id="UP000018888">
    <property type="component" value="Unassembled WGS sequence"/>
</dbReference>
<evidence type="ECO:0000256" key="1">
    <source>
        <dbReference type="SAM" id="Coils"/>
    </source>
</evidence>
<comment type="caution">
    <text evidence="2">The sequence shown here is derived from an EMBL/GenBank/DDBJ whole genome shotgun (WGS) entry which is preliminary data.</text>
</comment>